<feature type="domain" description="Heterokaryon incompatibility" evidence="1">
    <location>
        <begin position="9"/>
        <end position="118"/>
    </location>
</feature>
<evidence type="ECO:0000313" key="3">
    <source>
        <dbReference type="Proteomes" id="UP001281614"/>
    </source>
</evidence>
<evidence type="ECO:0000313" key="2">
    <source>
        <dbReference type="EMBL" id="KAK2769499.1"/>
    </source>
</evidence>
<dbReference type="Pfam" id="PF06985">
    <property type="entry name" value="HET"/>
    <property type="match status" value="1"/>
</dbReference>
<protein>
    <submittedName>
        <fullName evidence="2">Het domain-containing protein</fullName>
    </submittedName>
</protein>
<sequence>MRRDGIPWDAMPKTFQDAITVCQRLGVHYLWIDSLCIVQDDEQDWRVESAATASIYENFCFTITAATAWTDEEGFLKERPKCHLSRDVIMGISCRERIRHESNNDWEPIWSRAWCFQERLVPRRLLTFRHSEVTWECRSASWCECGRNETYDNCPDRRTYERNIMNPFVSHSHRIEYWYTSIVEQFTTMSLSFEKDRLPAILAMATQILDRSEDRCLAGIWEADMLPGLLWRCFGRTGIDSTGNETIFFPMSKIGTELQAPSWSWASVEGPITYSLIRESSQRTFDAEILAVDYPNVYNDSRYIIGSSCSLLLRGRLMTVMLDLPDRLLLRGSSTAIQPHCRLQFSLFGDTPQVESNIAIPMYDVFYRGHHPIQPGCHCGLNHETVVFWPDAQLTLAQGHGAKEYLEKRVWPTESVTPGRFEVQCILLYTDSQGCWGGILVQRSRQNEGSYERLGLVEFYSTHPAFDSIADIEIDEMYLI</sequence>
<dbReference type="AlphaFoldDB" id="A0AAE0D958"/>
<dbReference type="EMBL" id="VYYT01000111">
    <property type="protein sequence ID" value="KAK2769499.1"/>
    <property type="molecule type" value="Genomic_DNA"/>
</dbReference>
<dbReference type="InterPro" id="IPR010730">
    <property type="entry name" value="HET"/>
</dbReference>
<gene>
    <name evidence="2" type="ORF">CKAH01_15192</name>
</gene>
<comment type="caution">
    <text evidence="2">The sequence shown here is derived from an EMBL/GenBank/DDBJ whole genome shotgun (WGS) entry which is preliminary data.</text>
</comment>
<accession>A0AAE0D958</accession>
<proteinExistence type="predicted"/>
<dbReference type="PANTHER" id="PTHR33112">
    <property type="entry name" value="DOMAIN PROTEIN, PUTATIVE-RELATED"/>
    <property type="match status" value="1"/>
</dbReference>
<name>A0AAE0D958_COLKA</name>
<evidence type="ECO:0000259" key="1">
    <source>
        <dbReference type="Pfam" id="PF06985"/>
    </source>
</evidence>
<organism evidence="2 3">
    <name type="scientific">Colletotrichum kahawae</name>
    <name type="common">Coffee berry disease fungus</name>
    <dbReference type="NCBI Taxonomy" id="34407"/>
    <lineage>
        <taxon>Eukaryota</taxon>
        <taxon>Fungi</taxon>
        <taxon>Dikarya</taxon>
        <taxon>Ascomycota</taxon>
        <taxon>Pezizomycotina</taxon>
        <taxon>Sordariomycetes</taxon>
        <taxon>Hypocreomycetidae</taxon>
        <taxon>Glomerellales</taxon>
        <taxon>Glomerellaceae</taxon>
        <taxon>Colletotrichum</taxon>
        <taxon>Colletotrichum gloeosporioides species complex</taxon>
    </lineage>
</organism>
<dbReference type="PANTHER" id="PTHR33112:SF16">
    <property type="entry name" value="HETEROKARYON INCOMPATIBILITY DOMAIN-CONTAINING PROTEIN"/>
    <property type="match status" value="1"/>
</dbReference>
<reference evidence="2" key="1">
    <citation type="submission" date="2023-02" db="EMBL/GenBank/DDBJ databases">
        <title>Colletotrichum kahawae CIFC_Que2 genome sequencing and assembly.</title>
        <authorList>
            <person name="Baroncelli R."/>
        </authorList>
    </citation>
    <scope>NUCLEOTIDE SEQUENCE</scope>
    <source>
        <strain evidence="2">CIFC_Que2</strain>
    </source>
</reference>
<keyword evidence="3" id="KW-1185">Reference proteome</keyword>
<dbReference type="Proteomes" id="UP001281614">
    <property type="component" value="Unassembled WGS sequence"/>
</dbReference>